<gene>
    <name evidence="10" type="primary">ELP4</name>
    <name evidence="10" type="ORF">MOBT1_002681</name>
</gene>
<dbReference type="InterPro" id="IPR027417">
    <property type="entry name" value="P-loop_NTPase"/>
</dbReference>
<protein>
    <recommendedName>
        <fullName evidence="5">Elongator complex protein 4</fullName>
    </recommendedName>
</protein>
<feature type="compositionally biased region" description="Basic and acidic residues" evidence="9">
    <location>
        <begin position="399"/>
        <end position="411"/>
    </location>
</feature>
<feature type="region of interest" description="Disordered" evidence="9">
    <location>
        <begin position="399"/>
        <end position="502"/>
    </location>
</feature>
<evidence type="ECO:0000313" key="11">
    <source>
        <dbReference type="Proteomes" id="UP001214603"/>
    </source>
</evidence>
<dbReference type="InterPro" id="IPR008728">
    <property type="entry name" value="Elongator_complex_protein_4"/>
</dbReference>
<dbReference type="GO" id="GO:0033588">
    <property type="term" value="C:elongator holoenzyme complex"/>
    <property type="evidence" value="ECO:0007669"/>
    <property type="project" value="InterPro"/>
</dbReference>
<evidence type="ECO:0000256" key="8">
    <source>
        <dbReference type="ARBA" id="ARBA00023242"/>
    </source>
</evidence>
<evidence type="ECO:0000256" key="7">
    <source>
        <dbReference type="ARBA" id="ARBA00022694"/>
    </source>
</evidence>
<proteinExistence type="inferred from homology"/>
<comment type="similarity">
    <text evidence="4">Belongs to the ELP4 family.</text>
</comment>
<dbReference type="PANTHER" id="PTHR12896:SF1">
    <property type="entry name" value="ELONGATOR COMPLEX PROTEIN 4"/>
    <property type="match status" value="1"/>
</dbReference>
<organism evidence="10 11">
    <name type="scientific">Malassezia obtusa</name>
    <dbReference type="NCBI Taxonomy" id="76774"/>
    <lineage>
        <taxon>Eukaryota</taxon>
        <taxon>Fungi</taxon>
        <taxon>Dikarya</taxon>
        <taxon>Basidiomycota</taxon>
        <taxon>Ustilaginomycotina</taxon>
        <taxon>Malasseziomycetes</taxon>
        <taxon>Malasseziales</taxon>
        <taxon>Malasseziaceae</taxon>
        <taxon>Malassezia</taxon>
    </lineage>
</organism>
<keyword evidence="7" id="KW-0819">tRNA processing</keyword>
<evidence type="ECO:0000256" key="5">
    <source>
        <dbReference type="ARBA" id="ARBA00020265"/>
    </source>
</evidence>
<evidence type="ECO:0000256" key="1">
    <source>
        <dbReference type="ARBA" id="ARBA00004123"/>
    </source>
</evidence>
<dbReference type="Gene3D" id="3.40.50.300">
    <property type="entry name" value="P-loop containing nucleotide triphosphate hydrolases"/>
    <property type="match status" value="1"/>
</dbReference>
<sequence>MSVFQRRTPAGGAPPAEGVRAAPYSAPAPLLSTGIAALDDILCGGGVLAGSVLLFVPCADTGRASAAQLGAPAMSERARAAHDAQTTAAAEPYTDLFLGYAAAQGLASRHVTVVAGPNPARFLGALMGRATDDSVHEDKAVEEDMQRMKIAWRYDQLKRVEAPFQDKKEAAFCSVFDLTKRIPHEELAHAREHGLLYTSSAQGPLLDAAWAAIEQGVAQCRQQAAHGQRAPALRILLRDWGAPAWRLQPAQIVPFLLRLRMLARTLSMPTSGTPIPCIVVASLSSQVQVQDAGGANLMHRLTHLADGAIGLSSFAASPELRDVFPDSTGALRVFRTPSIGTLTNPSLRASVLRGMGAGSASHPGRGAGGAGGGENNLAFKVRRKRLVIDTLHLDIEGGVSERRTKPKEDLSQGRSRAPAKDAPRAESPAATPTHAESAAPEVTLDDARAQAAAPGPAPAPASAPAPAPTPAPRVPFTGLRSLRERGLQARADLSSRPQDYEF</sequence>
<comment type="subcellular location">
    <subcellularLocation>
        <location evidence="2">Cytoplasm</location>
    </subcellularLocation>
    <subcellularLocation>
        <location evidence="1">Nucleus</location>
    </subcellularLocation>
</comment>
<evidence type="ECO:0000256" key="6">
    <source>
        <dbReference type="ARBA" id="ARBA00022490"/>
    </source>
</evidence>
<accession>A0AAF0E1K6</accession>
<comment type="pathway">
    <text evidence="3">tRNA modification; 5-methoxycarbonylmethyl-2-thiouridine-tRNA biosynthesis.</text>
</comment>
<feature type="compositionally biased region" description="Gly residues" evidence="9">
    <location>
        <begin position="365"/>
        <end position="374"/>
    </location>
</feature>
<evidence type="ECO:0000313" key="10">
    <source>
        <dbReference type="EMBL" id="WFD03984.1"/>
    </source>
</evidence>
<dbReference type="GO" id="GO:0005737">
    <property type="term" value="C:cytoplasm"/>
    <property type="evidence" value="ECO:0007669"/>
    <property type="project" value="UniProtKB-SubCell"/>
</dbReference>
<dbReference type="GO" id="GO:0002098">
    <property type="term" value="P:tRNA wobble uridine modification"/>
    <property type="evidence" value="ECO:0007669"/>
    <property type="project" value="InterPro"/>
</dbReference>
<reference evidence="10" key="1">
    <citation type="submission" date="2023-03" db="EMBL/GenBank/DDBJ databases">
        <title>Mating type loci evolution in Malassezia.</title>
        <authorList>
            <person name="Coelho M.A."/>
        </authorList>
    </citation>
    <scope>NUCLEOTIDE SEQUENCE</scope>
    <source>
        <strain evidence="10">CBS 7876</strain>
    </source>
</reference>
<evidence type="ECO:0000256" key="9">
    <source>
        <dbReference type="SAM" id="MobiDB-lite"/>
    </source>
</evidence>
<dbReference type="EMBL" id="CP119939">
    <property type="protein sequence ID" value="WFD03984.1"/>
    <property type="molecule type" value="Genomic_DNA"/>
</dbReference>
<dbReference type="PANTHER" id="PTHR12896">
    <property type="entry name" value="PAX6 NEIGHBOR PROTEIN PAXNEB"/>
    <property type="match status" value="1"/>
</dbReference>
<keyword evidence="8" id="KW-0539">Nucleus</keyword>
<dbReference type="Pfam" id="PF05625">
    <property type="entry name" value="PAXNEB"/>
    <property type="match status" value="1"/>
</dbReference>
<keyword evidence="11" id="KW-1185">Reference proteome</keyword>
<feature type="region of interest" description="Disordered" evidence="9">
    <location>
        <begin position="354"/>
        <end position="374"/>
    </location>
</feature>
<evidence type="ECO:0000256" key="3">
    <source>
        <dbReference type="ARBA" id="ARBA00005043"/>
    </source>
</evidence>
<dbReference type="GO" id="GO:0008023">
    <property type="term" value="C:transcription elongation factor complex"/>
    <property type="evidence" value="ECO:0007669"/>
    <property type="project" value="TreeGrafter"/>
</dbReference>
<dbReference type="Proteomes" id="UP001214603">
    <property type="component" value="Chromosome 6"/>
</dbReference>
<keyword evidence="6" id="KW-0963">Cytoplasm</keyword>
<name>A0AAF0E1K6_9BASI</name>
<evidence type="ECO:0000256" key="4">
    <source>
        <dbReference type="ARBA" id="ARBA00007573"/>
    </source>
</evidence>
<dbReference type="AlphaFoldDB" id="A0AAF0E1K6"/>
<feature type="compositionally biased region" description="Pro residues" evidence="9">
    <location>
        <begin position="455"/>
        <end position="473"/>
    </location>
</feature>
<evidence type="ECO:0000256" key="2">
    <source>
        <dbReference type="ARBA" id="ARBA00004496"/>
    </source>
</evidence>